<feature type="domain" description="Oxidoreductase N-terminal" evidence="1">
    <location>
        <begin position="4"/>
        <end position="82"/>
    </location>
</feature>
<protein>
    <recommendedName>
        <fullName evidence="1">Oxidoreductase N-terminal domain-containing protein</fullName>
    </recommendedName>
</protein>
<dbReference type="EMBL" id="BAABDQ010000034">
    <property type="protein sequence ID" value="GAA3599308.1"/>
    <property type="molecule type" value="Genomic_DNA"/>
</dbReference>
<keyword evidence="3" id="KW-1185">Reference proteome</keyword>
<evidence type="ECO:0000313" key="2">
    <source>
        <dbReference type="EMBL" id="GAA3599308.1"/>
    </source>
</evidence>
<dbReference type="SUPFAM" id="SSF50129">
    <property type="entry name" value="GroES-like"/>
    <property type="match status" value="1"/>
</dbReference>
<dbReference type="InterPro" id="IPR041694">
    <property type="entry name" value="ADH_N_2"/>
</dbReference>
<accession>A0ABP6Z821</accession>
<comment type="caution">
    <text evidence="2">The sequence shown here is derived from an EMBL/GenBank/DDBJ whole genome shotgun (WGS) entry which is preliminary data.</text>
</comment>
<name>A0ABP6Z821_9ACTN</name>
<sequence>MISREIHLVRHPDGEPRLADFRLVEVPLPALGDDQVLVRNRYFALAAVMRTLMTGADIGMPLGTYRPGHALFGSALGEVIDAGPAARSTLNIFPPVRCKIDGCLISYKLVGNACVLATCARPRAPGPTERPL</sequence>
<dbReference type="InterPro" id="IPR011032">
    <property type="entry name" value="GroES-like_sf"/>
</dbReference>
<proteinExistence type="predicted"/>
<dbReference type="Proteomes" id="UP001500630">
    <property type="component" value="Unassembled WGS sequence"/>
</dbReference>
<evidence type="ECO:0000313" key="3">
    <source>
        <dbReference type="Proteomes" id="UP001500630"/>
    </source>
</evidence>
<dbReference type="RefSeq" id="WP_345572958.1">
    <property type="nucleotide sequence ID" value="NZ_BAABDQ010000034.1"/>
</dbReference>
<evidence type="ECO:0000259" key="1">
    <source>
        <dbReference type="Pfam" id="PF16884"/>
    </source>
</evidence>
<gene>
    <name evidence="2" type="ORF">GCM10022419_098810</name>
</gene>
<organism evidence="2 3">
    <name type="scientific">Nonomuraea rosea</name>
    <dbReference type="NCBI Taxonomy" id="638574"/>
    <lineage>
        <taxon>Bacteria</taxon>
        <taxon>Bacillati</taxon>
        <taxon>Actinomycetota</taxon>
        <taxon>Actinomycetes</taxon>
        <taxon>Streptosporangiales</taxon>
        <taxon>Streptosporangiaceae</taxon>
        <taxon>Nonomuraea</taxon>
    </lineage>
</organism>
<dbReference type="Gene3D" id="3.90.180.10">
    <property type="entry name" value="Medium-chain alcohol dehydrogenases, catalytic domain"/>
    <property type="match status" value="1"/>
</dbReference>
<dbReference type="Pfam" id="PF16884">
    <property type="entry name" value="ADH_N_2"/>
    <property type="match status" value="1"/>
</dbReference>
<reference evidence="3" key="1">
    <citation type="journal article" date="2019" name="Int. J. Syst. Evol. Microbiol.">
        <title>The Global Catalogue of Microorganisms (GCM) 10K type strain sequencing project: providing services to taxonomists for standard genome sequencing and annotation.</title>
        <authorList>
            <consortium name="The Broad Institute Genomics Platform"/>
            <consortium name="The Broad Institute Genome Sequencing Center for Infectious Disease"/>
            <person name="Wu L."/>
            <person name="Ma J."/>
        </authorList>
    </citation>
    <scope>NUCLEOTIDE SEQUENCE [LARGE SCALE GENOMIC DNA]</scope>
    <source>
        <strain evidence="3">JCM 17326</strain>
    </source>
</reference>